<dbReference type="RefSeq" id="WP_184822065.1">
    <property type="nucleotide sequence ID" value="NZ_JACHMM010000001.1"/>
</dbReference>
<comment type="caution">
    <text evidence="1">The sequence shown here is derived from an EMBL/GenBank/DDBJ whole genome shotgun (WGS) entry which is preliminary data.</text>
</comment>
<dbReference type="EMBL" id="JACHMM010000001">
    <property type="protein sequence ID" value="MBB5787779.1"/>
    <property type="molecule type" value="Genomic_DNA"/>
</dbReference>
<gene>
    <name evidence="1" type="ORF">HD601_002354</name>
</gene>
<evidence type="ECO:0000313" key="2">
    <source>
        <dbReference type="Proteomes" id="UP000542813"/>
    </source>
</evidence>
<accession>A0A7W9GQ54</accession>
<evidence type="ECO:0000313" key="1">
    <source>
        <dbReference type="EMBL" id="MBB5787779.1"/>
    </source>
</evidence>
<organism evidence="1 2">
    <name type="scientific">Jiangella mangrovi</name>
    <dbReference type="NCBI Taxonomy" id="1524084"/>
    <lineage>
        <taxon>Bacteria</taxon>
        <taxon>Bacillati</taxon>
        <taxon>Actinomycetota</taxon>
        <taxon>Actinomycetes</taxon>
        <taxon>Jiangellales</taxon>
        <taxon>Jiangellaceae</taxon>
        <taxon>Jiangella</taxon>
    </lineage>
</organism>
<protein>
    <submittedName>
        <fullName evidence="1">Uncharacterized protein</fullName>
    </submittedName>
</protein>
<sequence>MGKSLLCRLGWHQWQRLSTEDGQRYVACRRCGKEGEVGPMIGGDGPA</sequence>
<name>A0A7W9GQ54_9ACTN</name>
<keyword evidence="2" id="KW-1185">Reference proteome</keyword>
<dbReference type="Proteomes" id="UP000542813">
    <property type="component" value="Unassembled WGS sequence"/>
</dbReference>
<reference evidence="1 2" key="1">
    <citation type="submission" date="2020-08" db="EMBL/GenBank/DDBJ databases">
        <title>Sequencing the genomes of 1000 actinobacteria strains.</title>
        <authorList>
            <person name="Klenk H.-P."/>
        </authorList>
    </citation>
    <scope>NUCLEOTIDE SEQUENCE [LARGE SCALE GENOMIC DNA]</scope>
    <source>
        <strain evidence="1 2">DSM 102122</strain>
    </source>
</reference>
<dbReference type="AlphaFoldDB" id="A0A7W9GQ54"/>
<proteinExistence type="predicted"/>